<proteinExistence type="predicted"/>
<accession>A0A6G9IFD2</accession>
<name>A0A6G9IFD2_9GAMM</name>
<evidence type="ECO:0000313" key="3">
    <source>
        <dbReference type="Proteomes" id="UP000501168"/>
    </source>
</evidence>
<dbReference type="AlphaFoldDB" id="A0A6G9IFD2"/>
<feature type="compositionally biased region" description="Basic and acidic residues" evidence="1">
    <location>
        <begin position="12"/>
        <end position="27"/>
    </location>
</feature>
<evidence type="ECO:0000256" key="1">
    <source>
        <dbReference type="SAM" id="MobiDB-lite"/>
    </source>
</evidence>
<reference evidence="2 3" key="1">
    <citation type="submission" date="2020-03" db="EMBL/GenBank/DDBJ databases">
        <title>Complete genome sequence of Orbus sp. IPMB12 (BCRC 80908).</title>
        <authorList>
            <person name="Lo W.-S."/>
            <person name="Chang T.-H."/>
            <person name="Kuo C.-H."/>
        </authorList>
    </citation>
    <scope>NUCLEOTIDE SEQUENCE [LARGE SCALE GENOMIC DNA]</scope>
    <source>
        <strain evidence="2 3">IPMB12</strain>
    </source>
</reference>
<gene>
    <name evidence="2" type="ORF">IPMB12_06820</name>
</gene>
<keyword evidence="3" id="KW-1185">Reference proteome</keyword>
<protein>
    <submittedName>
        <fullName evidence="2">RHS repeat protein</fullName>
    </submittedName>
</protein>
<dbReference type="EMBL" id="CP050253">
    <property type="protein sequence ID" value="QIQ22424.1"/>
    <property type="molecule type" value="Genomic_DNA"/>
</dbReference>
<dbReference type="Proteomes" id="UP000501168">
    <property type="component" value="Chromosome"/>
</dbReference>
<dbReference type="NCBIfam" id="TIGR01643">
    <property type="entry name" value="YD_repeat_2x"/>
    <property type="match status" value="1"/>
</dbReference>
<dbReference type="Pfam" id="PF05593">
    <property type="entry name" value="RHS_repeat"/>
    <property type="match status" value="1"/>
</dbReference>
<dbReference type="InterPro" id="IPR006530">
    <property type="entry name" value="YD"/>
</dbReference>
<evidence type="ECO:0000313" key="2">
    <source>
        <dbReference type="EMBL" id="QIQ22424.1"/>
    </source>
</evidence>
<dbReference type="KEGG" id="orb:IPMB12_06820"/>
<feature type="region of interest" description="Disordered" evidence="1">
    <location>
        <begin position="1"/>
        <end position="27"/>
    </location>
</feature>
<dbReference type="InterPro" id="IPR031325">
    <property type="entry name" value="RHS_repeat"/>
</dbReference>
<organism evidence="2 3">
    <name type="scientific">Zophobihabitans entericus</name>
    <dbReference type="NCBI Taxonomy" id="1635327"/>
    <lineage>
        <taxon>Bacteria</taxon>
        <taxon>Pseudomonadati</taxon>
        <taxon>Pseudomonadota</taxon>
        <taxon>Gammaproteobacteria</taxon>
        <taxon>Orbales</taxon>
        <taxon>Orbaceae</taxon>
        <taxon>Zophobihabitans</taxon>
    </lineage>
</organism>
<feature type="compositionally biased region" description="Polar residues" evidence="1">
    <location>
        <begin position="1"/>
        <end position="10"/>
    </location>
</feature>
<sequence>MDAQGNSTDYTYDEKGNLKSVTDSKKM</sequence>
<dbReference type="InParanoid" id="A0A6G9IFD2"/>